<reference evidence="17" key="1">
    <citation type="submission" date="2019-10" db="EMBL/GenBank/DDBJ databases">
        <authorList>
            <consortium name="DOE Joint Genome Institute"/>
            <person name="Kuo A."/>
            <person name="Miyauchi S."/>
            <person name="Kiss E."/>
            <person name="Drula E."/>
            <person name="Kohler A."/>
            <person name="Sanchez-Garcia M."/>
            <person name="Andreopoulos B."/>
            <person name="Barry K.W."/>
            <person name="Bonito G."/>
            <person name="Buee M."/>
            <person name="Carver A."/>
            <person name="Chen C."/>
            <person name="Cichocki N."/>
            <person name="Clum A."/>
            <person name="Culley D."/>
            <person name="Crous P.W."/>
            <person name="Fauchery L."/>
            <person name="Girlanda M."/>
            <person name="Hayes R."/>
            <person name="Keri Z."/>
            <person name="LaButti K."/>
            <person name="Lipzen A."/>
            <person name="Lombard V."/>
            <person name="Magnuson J."/>
            <person name="Maillard F."/>
            <person name="Morin E."/>
            <person name="Murat C."/>
            <person name="Nolan M."/>
            <person name="Ohm R."/>
            <person name="Pangilinan J."/>
            <person name="Pereira M."/>
            <person name="Perotto S."/>
            <person name="Peter M."/>
            <person name="Riley R."/>
            <person name="Sitrit Y."/>
            <person name="Stielow B."/>
            <person name="Szollosi G."/>
            <person name="Zifcakova L."/>
            <person name="Stursova M."/>
            <person name="Spatafora J.W."/>
            <person name="Tedersoo L."/>
            <person name="Vaario L.-M."/>
            <person name="Yamada A."/>
            <person name="Yan M."/>
            <person name="Wang P."/>
            <person name="Xu J."/>
            <person name="Bruns T."/>
            <person name="Baldrian P."/>
            <person name="Vilgalys R."/>
            <person name="Henrissat B."/>
            <person name="Grigoriev I.V."/>
            <person name="Hibbett D."/>
            <person name="Nagy L.G."/>
            <person name="Martin F.M."/>
        </authorList>
    </citation>
    <scope>NUCLEOTIDE SEQUENCE</scope>
    <source>
        <strain evidence="17">Prilba</strain>
    </source>
</reference>
<dbReference type="PANTHER" id="PTHR45626">
    <property type="entry name" value="TRANSCRIPTION TERMINATION FACTOR 2-RELATED"/>
    <property type="match status" value="1"/>
</dbReference>
<dbReference type="PROSITE" id="PS50064">
    <property type="entry name" value="ZF_PARP_2"/>
    <property type="match status" value="1"/>
</dbReference>
<dbReference type="PROSITE" id="PS51194">
    <property type="entry name" value="HELICASE_CTER"/>
    <property type="match status" value="1"/>
</dbReference>
<dbReference type="InterPro" id="IPR000330">
    <property type="entry name" value="SNF2_N"/>
</dbReference>
<dbReference type="GO" id="GO:0005634">
    <property type="term" value="C:nucleus"/>
    <property type="evidence" value="ECO:0007669"/>
    <property type="project" value="UniProtKB-SubCell"/>
</dbReference>
<dbReference type="PROSITE" id="PS00518">
    <property type="entry name" value="ZF_RING_1"/>
    <property type="match status" value="1"/>
</dbReference>
<dbReference type="InterPro" id="IPR038718">
    <property type="entry name" value="SNF2-like_sf"/>
</dbReference>
<feature type="domain" description="Helicase C-terminal" evidence="16">
    <location>
        <begin position="901"/>
        <end position="1151"/>
    </location>
</feature>
<keyword evidence="8" id="KW-0862">Zinc</keyword>
<gene>
    <name evidence="17" type="ORF">DFH94DRAFT_731085</name>
</gene>
<evidence type="ECO:0000256" key="9">
    <source>
        <dbReference type="ARBA" id="ARBA00022840"/>
    </source>
</evidence>
<dbReference type="SUPFAM" id="SSF57850">
    <property type="entry name" value="RING/U-box"/>
    <property type="match status" value="1"/>
</dbReference>
<evidence type="ECO:0000259" key="13">
    <source>
        <dbReference type="PROSITE" id="PS50064"/>
    </source>
</evidence>
<dbReference type="Pfam" id="PF00176">
    <property type="entry name" value="SNF2-rel_dom"/>
    <property type="match status" value="1"/>
</dbReference>
<comment type="similarity">
    <text evidence="2">Belongs to the SNF2/RAD54 helicase family.</text>
</comment>
<dbReference type="PANTHER" id="PTHR45626:SF17">
    <property type="entry name" value="HELICASE-LIKE TRANSCRIPTION FACTOR"/>
    <property type="match status" value="1"/>
</dbReference>
<evidence type="ECO:0000259" key="16">
    <source>
        <dbReference type="PROSITE" id="PS51194"/>
    </source>
</evidence>
<dbReference type="SMART" id="SM00184">
    <property type="entry name" value="RING"/>
    <property type="match status" value="1"/>
</dbReference>
<dbReference type="InterPro" id="IPR014905">
    <property type="entry name" value="HIRAN"/>
</dbReference>
<feature type="domain" description="Helicase ATP-binding" evidence="15">
    <location>
        <begin position="478"/>
        <end position="657"/>
    </location>
</feature>
<protein>
    <submittedName>
        <fullName evidence="17">SNF2 family N-terminal domain-containing protein</fullName>
    </submittedName>
</protein>
<dbReference type="SMART" id="SM01336">
    <property type="entry name" value="zf-PARP"/>
    <property type="match status" value="1"/>
</dbReference>
<dbReference type="InterPro" id="IPR049730">
    <property type="entry name" value="SNF2/RAD54-like_C"/>
</dbReference>
<dbReference type="PROSITE" id="PS50089">
    <property type="entry name" value="ZF_RING_2"/>
    <property type="match status" value="1"/>
</dbReference>
<dbReference type="GO" id="GO:0016818">
    <property type="term" value="F:hydrolase activity, acting on acid anhydrides, in phosphorus-containing anhydrides"/>
    <property type="evidence" value="ECO:0007669"/>
    <property type="project" value="InterPro"/>
</dbReference>
<feature type="domain" description="PARP-type" evidence="13">
    <location>
        <begin position="17"/>
        <end position="104"/>
    </location>
</feature>
<keyword evidence="5 11" id="KW-0863">Zinc-finger</keyword>
<dbReference type="GO" id="GO:0008094">
    <property type="term" value="F:ATP-dependent activity, acting on DNA"/>
    <property type="evidence" value="ECO:0007669"/>
    <property type="project" value="TreeGrafter"/>
</dbReference>
<evidence type="ECO:0000259" key="15">
    <source>
        <dbReference type="PROSITE" id="PS51192"/>
    </source>
</evidence>
<dbReference type="SMART" id="SM00487">
    <property type="entry name" value="DEXDc"/>
    <property type="match status" value="1"/>
</dbReference>
<comment type="subcellular location">
    <subcellularLocation>
        <location evidence="1">Nucleus</location>
    </subcellularLocation>
</comment>
<dbReference type="GO" id="GO:0003677">
    <property type="term" value="F:DNA binding"/>
    <property type="evidence" value="ECO:0007669"/>
    <property type="project" value="InterPro"/>
</dbReference>
<dbReference type="Gene3D" id="3.40.50.300">
    <property type="entry name" value="P-loop containing nucleotide triphosphate hydrolases"/>
    <property type="match status" value="1"/>
</dbReference>
<dbReference type="SMART" id="SM00490">
    <property type="entry name" value="HELICc"/>
    <property type="match status" value="1"/>
</dbReference>
<keyword evidence="4" id="KW-0547">Nucleotide-binding</keyword>
<dbReference type="InterPro" id="IPR014001">
    <property type="entry name" value="Helicase_ATP-bd"/>
</dbReference>
<dbReference type="InterPro" id="IPR050628">
    <property type="entry name" value="SNF2_RAD54_helicase_TF"/>
</dbReference>
<dbReference type="PROSITE" id="PS51192">
    <property type="entry name" value="HELICASE_ATP_BIND_1"/>
    <property type="match status" value="1"/>
</dbReference>
<dbReference type="InterPro" id="IPR036957">
    <property type="entry name" value="Znf_PARP_sf"/>
</dbReference>
<dbReference type="OrthoDB" id="448448at2759"/>
<dbReference type="Gene3D" id="3.40.50.10810">
    <property type="entry name" value="Tandem AAA-ATPase domain"/>
    <property type="match status" value="1"/>
</dbReference>
<dbReference type="Gene3D" id="3.30.40.10">
    <property type="entry name" value="Zinc/RING finger domain, C3HC4 (zinc finger)"/>
    <property type="match status" value="1"/>
</dbReference>
<feature type="region of interest" description="Disordered" evidence="12">
    <location>
        <begin position="976"/>
        <end position="1050"/>
    </location>
</feature>
<evidence type="ECO:0000256" key="10">
    <source>
        <dbReference type="ARBA" id="ARBA00023242"/>
    </source>
</evidence>
<dbReference type="SUPFAM" id="SSF52540">
    <property type="entry name" value="P-loop containing nucleoside triphosphate hydrolases"/>
    <property type="match status" value="3"/>
</dbReference>
<evidence type="ECO:0000256" key="11">
    <source>
        <dbReference type="PROSITE-ProRule" id="PRU00175"/>
    </source>
</evidence>
<accession>A0A9P5N0I2</accession>
<dbReference type="GO" id="GO:0006281">
    <property type="term" value="P:DNA repair"/>
    <property type="evidence" value="ECO:0007669"/>
    <property type="project" value="TreeGrafter"/>
</dbReference>
<dbReference type="Pfam" id="PF00271">
    <property type="entry name" value="Helicase_C"/>
    <property type="match status" value="2"/>
</dbReference>
<dbReference type="Gene3D" id="3.30.1740.10">
    <property type="entry name" value="Zinc finger, PARP-type"/>
    <property type="match status" value="1"/>
</dbReference>
<evidence type="ECO:0000313" key="17">
    <source>
        <dbReference type="EMBL" id="KAF8482989.1"/>
    </source>
</evidence>
<dbReference type="Pfam" id="PF08797">
    <property type="entry name" value="HIRAN"/>
    <property type="match status" value="1"/>
</dbReference>
<dbReference type="InterPro" id="IPR001841">
    <property type="entry name" value="Znf_RING"/>
</dbReference>
<evidence type="ECO:0000256" key="1">
    <source>
        <dbReference type="ARBA" id="ARBA00004123"/>
    </source>
</evidence>
<dbReference type="EMBL" id="WHVB01000005">
    <property type="protein sequence ID" value="KAF8482989.1"/>
    <property type="molecule type" value="Genomic_DNA"/>
</dbReference>
<evidence type="ECO:0000259" key="14">
    <source>
        <dbReference type="PROSITE" id="PS50089"/>
    </source>
</evidence>
<dbReference type="InterPro" id="IPR001510">
    <property type="entry name" value="Znf_PARP"/>
</dbReference>
<evidence type="ECO:0000256" key="2">
    <source>
        <dbReference type="ARBA" id="ARBA00007025"/>
    </source>
</evidence>
<evidence type="ECO:0000256" key="6">
    <source>
        <dbReference type="ARBA" id="ARBA00022801"/>
    </source>
</evidence>
<dbReference type="SMART" id="SM00910">
    <property type="entry name" value="HIRAN"/>
    <property type="match status" value="1"/>
</dbReference>
<keyword evidence="10" id="KW-0539">Nucleus</keyword>
<dbReference type="Gene3D" id="3.30.70.2330">
    <property type="match status" value="1"/>
</dbReference>
<dbReference type="InterPro" id="IPR013083">
    <property type="entry name" value="Znf_RING/FYVE/PHD"/>
</dbReference>
<evidence type="ECO:0000256" key="4">
    <source>
        <dbReference type="ARBA" id="ARBA00022741"/>
    </source>
</evidence>
<dbReference type="GO" id="GO:0005524">
    <property type="term" value="F:ATP binding"/>
    <property type="evidence" value="ECO:0007669"/>
    <property type="project" value="UniProtKB-KW"/>
</dbReference>
<dbReference type="GO" id="GO:0008270">
    <property type="term" value="F:zinc ion binding"/>
    <property type="evidence" value="ECO:0007669"/>
    <property type="project" value="UniProtKB-KW"/>
</dbReference>
<dbReference type="InterPro" id="IPR027417">
    <property type="entry name" value="P-loop_NTPase"/>
</dbReference>
<evidence type="ECO:0000313" key="18">
    <source>
        <dbReference type="Proteomes" id="UP000759537"/>
    </source>
</evidence>
<dbReference type="AlphaFoldDB" id="A0A9P5N0I2"/>
<feature type="domain" description="RING-type" evidence="14">
    <location>
        <begin position="822"/>
        <end position="860"/>
    </location>
</feature>
<organism evidence="17 18">
    <name type="scientific">Russula ochroleuca</name>
    <dbReference type="NCBI Taxonomy" id="152965"/>
    <lineage>
        <taxon>Eukaryota</taxon>
        <taxon>Fungi</taxon>
        <taxon>Dikarya</taxon>
        <taxon>Basidiomycota</taxon>
        <taxon>Agaricomycotina</taxon>
        <taxon>Agaricomycetes</taxon>
        <taxon>Russulales</taxon>
        <taxon>Russulaceae</taxon>
        <taxon>Russula</taxon>
    </lineage>
</organism>
<dbReference type="Pfam" id="PF13923">
    <property type="entry name" value="zf-C3HC4_2"/>
    <property type="match status" value="1"/>
</dbReference>
<dbReference type="GO" id="GO:0004386">
    <property type="term" value="F:helicase activity"/>
    <property type="evidence" value="ECO:0007669"/>
    <property type="project" value="UniProtKB-KW"/>
</dbReference>
<dbReference type="Proteomes" id="UP000759537">
    <property type="component" value="Unassembled WGS sequence"/>
</dbReference>
<keyword evidence="9" id="KW-0067">ATP-binding</keyword>
<dbReference type="CDD" id="cd18793">
    <property type="entry name" value="SF2_C_SNF"/>
    <property type="match status" value="1"/>
</dbReference>
<evidence type="ECO:0000256" key="12">
    <source>
        <dbReference type="SAM" id="MobiDB-lite"/>
    </source>
</evidence>
<feature type="compositionally biased region" description="Basic residues" evidence="12">
    <location>
        <begin position="1033"/>
        <end position="1048"/>
    </location>
</feature>
<sequence>MYRDRFAFGGSVQSAPHHIEYSKSSRAKCHGKLCGGSLIGQGELRYGHTISNTYGEVVQWKHWGCVTPQTLGSLSSYGVARIAGFSGLRAEDQERVRLALKKRRVDPADLTGSGSSSGTLPKPSQVTASVVVLSPRKRKAEAIPGPSQMQSQIQNMVMPSPAVAAFRQAAIGGTTWEEGADAGEVVDQQVDELYCSLSSNVVGVQYYKGLVDAGEQVRLIREPNNRYDRNAIAVQNIGRTQVGHIPRQTAAKLAPLLDAGLITVEGTMNEGNLHTFNYSLSVTLKIYGAADKHNQLEPMLRWAMPAQHRSSKPAPSSSRARVSVYEASTSYAPDAALLAGPYSWSEGYSAYTSIPSTQTPEALRKQQEEFARAAELRQTLANLEKVDDEGRRSSLLDTLCSTEDVLGLPEHPNPPGIASGELRVDLLRHQKQALQWAIEHENPKLPTKEGDKPVQFWQYRKTGAKAYYYNIVTKTPQEAPPVLGRGALCGDSMGLGKTLTMIALILATRNDVSPEYSKSTLIVVPLSVLSNWEKQIQDHCMPDTLSYAVYYGATRGMSAKDLQQYDVVVTTYQTVAGEHNNADEAAGKRRKKDKGSLFGVSWKRIVLDEGHNIRNPKTKMAQSVYALSAHRRWILTGTPIINSPQDLGSMLTFLKICNPLDNRDFQTRLLLRPLKYGDPAGVELLRAIMSQICIRRTKEMQYGDGTPLVPLPGVEMTVVPVTLNPEARELYDTIEQLSKERIEGLLRASNDQSSLSFSTNALSMLTRLRQLVLHPGLIPSDYIDQLRRMDEVGDDSRIQVTPEEKARLQSLLLQAIEDSEECPVCFGVLDDPRITACSHRFCLACIMEVITRDARCPMDRRALGVGDLIEPPPPTELTQAPIRIEDDMDEATDIRTGSSSKIDQLMHLLRLTPQNEKSLVFSQFTTFLDKIADVLDEEGIPYVRFDGKMSAKRRQETLETFCIPIGHDAPEIANAHSTPIIPMSEGQQTRRSARSSRRGEASVGEYQQADVNDDEDEDFVPQMDADSHDGARTRKKKGKAKAKGKSKAVARSDLAPVGNTAVNGVNPKVMLISLKAGALGLNLTAANNIYLMDPWWQEGIESQAIDRCNRIGQNRTVHVYQLIAENTVEAKVLEIQDKKKKLIKEAFSGMKNKETPRQKKEARLQELVELFGIRRQSACQP</sequence>
<feature type="region of interest" description="Disordered" evidence="12">
    <location>
        <begin position="107"/>
        <end position="127"/>
    </location>
</feature>
<dbReference type="InterPro" id="IPR017907">
    <property type="entry name" value="Znf_RING_CS"/>
</dbReference>
<keyword evidence="6" id="KW-0378">Hydrolase</keyword>
<dbReference type="Pfam" id="PF00645">
    <property type="entry name" value="zf-PARP"/>
    <property type="match status" value="1"/>
</dbReference>
<name>A0A9P5N0I2_9AGAM</name>
<evidence type="ECO:0000256" key="7">
    <source>
        <dbReference type="ARBA" id="ARBA00022806"/>
    </source>
</evidence>
<proteinExistence type="inferred from homology"/>
<dbReference type="SUPFAM" id="SSF57716">
    <property type="entry name" value="Glucocorticoid receptor-like (DNA-binding domain)"/>
    <property type="match status" value="1"/>
</dbReference>
<dbReference type="InterPro" id="IPR001650">
    <property type="entry name" value="Helicase_C-like"/>
</dbReference>
<comment type="caution">
    <text evidence="17">The sequence shown here is derived from an EMBL/GenBank/DDBJ whole genome shotgun (WGS) entry which is preliminary data.</text>
</comment>
<keyword evidence="18" id="KW-1185">Reference proteome</keyword>
<keyword evidence="3" id="KW-0479">Metal-binding</keyword>
<evidence type="ECO:0000256" key="3">
    <source>
        <dbReference type="ARBA" id="ARBA00022723"/>
    </source>
</evidence>
<evidence type="ECO:0000256" key="5">
    <source>
        <dbReference type="ARBA" id="ARBA00022771"/>
    </source>
</evidence>
<evidence type="ECO:0000256" key="8">
    <source>
        <dbReference type="ARBA" id="ARBA00022833"/>
    </source>
</evidence>
<reference evidence="17" key="2">
    <citation type="journal article" date="2020" name="Nat. Commun.">
        <title>Large-scale genome sequencing of mycorrhizal fungi provides insights into the early evolution of symbiotic traits.</title>
        <authorList>
            <person name="Miyauchi S."/>
            <person name="Kiss E."/>
            <person name="Kuo A."/>
            <person name="Drula E."/>
            <person name="Kohler A."/>
            <person name="Sanchez-Garcia M."/>
            <person name="Morin E."/>
            <person name="Andreopoulos B."/>
            <person name="Barry K.W."/>
            <person name="Bonito G."/>
            <person name="Buee M."/>
            <person name="Carver A."/>
            <person name="Chen C."/>
            <person name="Cichocki N."/>
            <person name="Clum A."/>
            <person name="Culley D."/>
            <person name="Crous P.W."/>
            <person name="Fauchery L."/>
            <person name="Girlanda M."/>
            <person name="Hayes R.D."/>
            <person name="Keri Z."/>
            <person name="LaButti K."/>
            <person name="Lipzen A."/>
            <person name="Lombard V."/>
            <person name="Magnuson J."/>
            <person name="Maillard F."/>
            <person name="Murat C."/>
            <person name="Nolan M."/>
            <person name="Ohm R.A."/>
            <person name="Pangilinan J."/>
            <person name="Pereira M.F."/>
            <person name="Perotto S."/>
            <person name="Peter M."/>
            <person name="Pfister S."/>
            <person name="Riley R."/>
            <person name="Sitrit Y."/>
            <person name="Stielow J.B."/>
            <person name="Szollosi G."/>
            <person name="Zifcakova L."/>
            <person name="Stursova M."/>
            <person name="Spatafora J.W."/>
            <person name="Tedersoo L."/>
            <person name="Vaario L.M."/>
            <person name="Yamada A."/>
            <person name="Yan M."/>
            <person name="Wang P."/>
            <person name="Xu J."/>
            <person name="Bruns T."/>
            <person name="Baldrian P."/>
            <person name="Vilgalys R."/>
            <person name="Dunand C."/>
            <person name="Henrissat B."/>
            <person name="Grigoriev I.V."/>
            <person name="Hibbett D."/>
            <person name="Nagy L.G."/>
            <person name="Martin F.M."/>
        </authorList>
    </citation>
    <scope>NUCLEOTIDE SEQUENCE</scope>
    <source>
        <strain evidence="17">Prilba</strain>
    </source>
</reference>
<keyword evidence="7" id="KW-0347">Helicase</keyword>